<dbReference type="RefSeq" id="WP_272804166.1">
    <property type="nucleotide sequence ID" value="NZ_JAQQKY010000017.1"/>
</dbReference>
<dbReference type="SUPFAM" id="SSF158472">
    <property type="entry name" value="HAMP domain-like"/>
    <property type="match status" value="1"/>
</dbReference>
<gene>
    <name evidence="4" type="primary">siaA</name>
    <name evidence="4" type="ORF">PQU93_17650</name>
</gene>
<dbReference type="InterPro" id="IPR052016">
    <property type="entry name" value="Bact_Sigma-Reg"/>
</dbReference>
<keyword evidence="5" id="KW-1185">Reference proteome</keyword>
<feature type="transmembrane region" description="Helical" evidence="2">
    <location>
        <begin position="312"/>
        <end position="335"/>
    </location>
</feature>
<dbReference type="Gene3D" id="3.30.450.20">
    <property type="entry name" value="PAS domain"/>
    <property type="match status" value="1"/>
</dbReference>
<dbReference type="PANTHER" id="PTHR43156:SF9">
    <property type="entry name" value="HAMP DOMAIN-CONTAINING PROTEIN"/>
    <property type="match status" value="1"/>
</dbReference>
<evidence type="ECO:0000313" key="5">
    <source>
        <dbReference type="Proteomes" id="UP001221566"/>
    </source>
</evidence>
<proteinExistence type="predicted"/>
<dbReference type="Gene3D" id="3.60.40.10">
    <property type="entry name" value="PPM-type phosphatase domain"/>
    <property type="match status" value="1"/>
</dbReference>
<dbReference type="CDD" id="cd06225">
    <property type="entry name" value="HAMP"/>
    <property type="match status" value="1"/>
</dbReference>
<reference evidence="4 5" key="1">
    <citation type="submission" date="2023-01" db="EMBL/GenBank/DDBJ databases">
        <title>Novel species of the genus Vogesella isolated from rivers.</title>
        <authorList>
            <person name="Lu H."/>
        </authorList>
    </citation>
    <scope>NUCLEOTIDE SEQUENCE [LARGE SCALE GENOMIC DNA]</scope>
    <source>
        <strain evidence="4 5">SH7W</strain>
    </source>
</reference>
<name>A0ABT5I8S1_VOGIN</name>
<dbReference type="Pfam" id="PF07228">
    <property type="entry name" value="SpoIIE"/>
    <property type="match status" value="1"/>
</dbReference>
<keyword evidence="1 4" id="KW-0378">Hydrolase</keyword>
<dbReference type="PANTHER" id="PTHR43156">
    <property type="entry name" value="STAGE II SPORULATION PROTEIN E-RELATED"/>
    <property type="match status" value="1"/>
</dbReference>
<dbReference type="InterPro" id="IPR003660">
    <property type="entry name" value="HAMP_dom"/>
</dbReference>
<evidence type="ECO:0000256" key="2">
    <source>
        <dbReference type="SAM" id="Phobius"/>
    </source>
</evidence>
<dbReference type="SMART" id="SM00331">
    <property type="entry name" value="PP2C_SIG"/>
    <property type="match status" value="1"/>
</dbReference>
<dbReference type="Pfam" id="PF00672">
    <property type="entry name" value="HAMP"/>
    <property type="match status" value="1"/>
</dbReference>
<feature type="domain" description="HAMP" evidence="3">
    <location>
        <begin position="337"/>
        <end position="389"/>
    </location>
</feature>
<dbReference type="EC" id="3.1.3.16" evidence="4"/>
<dbReference type="GO" id="GO:0004722">
    <property type="term" value="F:protein serine/threonine phosphatase activity"/>
    <property type="evidence" value="ECO:0007669"/>
    <property type="project" value="UniProtKB-EC"/>
</dbReference>
<dbReference type="PROSITE" id="PS50885">
    <property type="entry name" value="HAMP"/>
    <property type="match status" value="1"/>
</dbReference>
<accession>A0ABT5I8S1</accession>
<keyword evidence="2" id="KW-1133">Transmembrane helix</keyword>
<evidence type="ECO:0000256" key="1">
    <source>
        <dbReference type="ARBA" id="ARBA00022801"/>
    </source>
</evidence>
<dbReference type="InterPro" id="IPR036457">
    <property type="entry name" value="PPM-type-like_dom_sf"/>
</dbReference>
<organism evidence="4 5">
    <name type="scientific">Vogesella indigofera</name>
    <name type="common">Pseudomonas indigofera</name>
    <dbReference type="NCBI Taxonomy" id="45465"/>
    <lineage>
        <taxon>Bacteria</taxon>
        <taxon>Pseudomonadati</taxon>
        <taxon>Pseudomonadota</taxon>
        <taxon>Betaproteobacteria</taxon>
        <taxon>Neisseriales</taxon>
        <taxon>Chromobacteriaceae</taxon>
        <taxon>Vogesella</taxon>
    </lineage>
</organism>
<dbReference type="InterPro" id="IPR001932">
    <property type="entry name" value="PPM-type_phosphatase-like_dom"/>
</dbReference>
<protein>
    <submittedName>
        <fullName evidence="4">Biofilm regulation protein phosphatase SiaA</fullName>
        <ecNumber evidence="4">3.1.3.16</ecNumber>
    </submittedName>
</protein>
<dbReference type="NCBIfam" id="NF038263">
    <property type="entry name" value="prot_phos_SiaA"/>
    <property type="match status" value="1"/>
</dbReference>
<dbReference type="EMBL" id="JAQQKY010000017">
    <property type="protein sequence ID" value="MDC7692589.1"/>
    <property type="molecule type" value="Genomic_DNA"/>
</dbReference>
<keyword evidence="2" id="KW-0812">Transmembrane</keyword>
<dbReference type="SMART" id="SM00304">
    <property type="entry name" value="HAMP"/>
    <property type="match status" value="1"/>
</dbReference>
<sequence length="663" mass="73304">MAMLGLRGKSLLALLLACVIALVPAALIGWQVVDSIRTHFGEAFARNTTLLQREKIFAPLSRELALSLRLADSEVTRQWLRDETDIAKRELFFREAEGYRRDFRDHSYFLISNRTHAYYFNDGKSPHTESARYLLRADKADDSWYFNTLRDTATFNINVNHDSQLKVTKAWINVIVHENGQKVGLAGTGLELTTFLNDFIRSREAGITPMILNRQGAIQAHPDPRLIALNSASGKGQLAHGGLQQQLGDAQEQQALRLAMRQAESRPGEVAMLWATLGGKQQLLALSFIPELGWHVVTAVDLNAARVFDGPWLTPALIALAVLLAALLLGFAYAVEKLVLRPISQLRKSAQAMAAGQYEVALPAERDDEIGELSAAFGVMANKVRSHTSELEYRVRERTRALEEANREMAAAHKKIGDSIDYASLIQRAMLPDRQLVQALGQKHAVLWRPRDVVGGDFYVYRAGEHTLLFGVVDCAGHGVPGALMTMLAHAAIDQAIVDAGMDDPAGILTRCDRILRGMLREERDGHVLATNMDAGFACVDLQARTVTFAGAKIALYYSDGDDVGELPGARRAIGDKRIGEYQNAQLPLQAGRSFYMTTDGFLDQAGGELGFGFGSSRFAEMIRRHARLPLDEQGQAFSATLAEYQGRHAQRDDITMLCFRFD</sequence>
<evidence type="ECO:0000313" key="4">
    <source>
        <dbReference type="EMBL" id="MDC7692589.1"/>
    </source>
</evidence>
<dbReference type="Gene3D" id="6.10.340.10">
    <property type="match status" value="1"/>
</dbReference>
<comment type="caution">
    <text evidence="4">The sequence shown here is derived from an EMBL/GenBank/DDBJ whole genome shotgun (WGS) entry which is preliminary data.</text>
</comment>
<dbReference type="Proteomes" id="UP001221566">
    <property type="component" value="Unassembled WGS sequence"/>
</dbReference>
<dbReference type="SUPFAM" id="SSF81606">
    <property type="entry name" value="PP2C-like"/>
    <property type="match status" value="1"/>
</dbReference>
<evidence type="ECO:0000259" key="3">
    <source>
        <dbReference type="PROSITE" id="PS50885"/>
    </source>
</evidence>
<keyword evidence="2" id="KW-0472">Membrane</keyword>